<dbReference type="SUPFAM" id="SSF55811">
    <property type="entry name" value="Nudix"/>
    <property type="match status" value="1"/>
</dbReference>
<keyword evidence="6" id="KW-1185">Reference proteome</keyword>
<dbReference type="InterPro" id="IPR020476">
    <property type="entry name" value="Nudix_hydrolase"/>
</dbReference>
<evidence type="ECO:0000259" key="4">
    <source>
        <dbReference type="PROSITE" id="PS51462"/>
    </source>
</evidence>
<dbReference type="PRINTS" id="PR00502">
    <property type="entry name" value="NUDIXFAMILY"/>
</dbReference>
<comment type="caution">
    <text evidence="5">The sequence shown here is derived from an EMBL/GenBank/DDBJ whole genome shotgun (WGS) entry which is preliminary data.</text>
</comment>
<dbReference type="InterPro" id="IPR020084">
    <property type="entry name" value="NUDIX_hydrolase_CS"/>
</dbReference>
<dbReference type="Pfam" id="PF00293">
    <property type="entry name" value="NUDIX"/>
    <property type="match status" value="1"/>
</dbReference>
<reference evidence="6" key="1">
    <citation type="journal article" date="2019" name="Int. J. Syst. Evol. Microbiol.">
        <title>The Global Catalogue of Microorganisms (GCM) 10K type strain sequencing project: providing services to taxonomists for standard genome sequencing and annotation.</title>
        <authorList>
            <consortium name="The Broad Institute Genomics Platform"/>
            <consortium name="The Broad Institute Genome Sequencing Center for Infectious Disease"/>
            <person name="Wu L."/>
            <person name="Ma J."/>
        </authorList>
    </citation>
    <scope>NUCLEOTIDE SEQUENCE [LARGE SCALE GENOMIC DNA]</scope>
    <source>
        <strain evidence="6">CGMCC 4.7329</strain>
    </source>
</reference>
<evidence type="ECO:0000313" key="5">
    <source>
        <dbReference type="EMBL" id="GGO00843.1"/>
    </source>
</evidence>
<sequence length="148" mass="16458">MLEPRIRVAGYVVRDREVPELLVFDHVGMPEAGTQIPAGGVRQGEELESAVLREIAEETGLVGVSVVEPMGVDRRPHPGTQQPRWTTYFHLRAPADSADAWVHRVVSDDEDSGLVFACRFVPLPLDIALVDHQDAWLNRIVLPEGFRS</sequence>
<organism evidence="5 6">
    <name type="scientific">Nocardia rhizosphaerihabitans</name>
    <dbReference type="NCBI Taxonomy" id="1691570"/>
    <lineage>
        <taxon>Bacteria</taxon>
        <taxon>Bacillati</taxon>
        <taxon>Actinomycetota</taxon>
        <taxon>Actinomycetes</taxon>
        <taxon>Mycobacteriales</taxon>
        <taxon>Nocardiaceae</taxon>
        <taxon>Nocardia</taxon>
    </lineage>
</organism>
<evidence type="ECO:0000256" key="1">
    <source>
        <dbReference type="ARBA" id="ARBA00005582"/>
    </source>
</evidence>
<protein>
    <recommendedName>
        <fullName evidence="4">Nudix hydrolase domain-containing protein</fullName>
    </recommendedName>
</protein>
<dbReference type="Proteomes" id="UP000658127">
    <property type="component" value="Unassembled WGS sequence"/>
</dbReference>
<accession>A0ABQ2L4P3</accession>
<dbReference type="CDD" id="cd04663">
    <property type="entry name" value="NUDIX_Hydrolase"/>
    <property type="match status" value="1"/>
</dbReference>
<gene>
    <name evidence="5" type="ORF">GCM10011610_70180</name>
</gene>
<name>A0ABQ2L4P3_9NOCA</name>
<dbReference type="RefSeq" id="WP_189034841.1">
    <property type="nucleotide sequence ID" value="NZ_BMNE01000017.1"/>
</dbReference>
<dbReference type="InterPro" id="IPR000086">
    <property type="entry name" value="NUDIX_hydrolase_dom"/>
</dbReference>
<feature type="domain" description="Nudix hydrolase" evidence="4">
    <location>
        <begin position="4"/>
        <end position="143"/>
    </location>
</feature>
<evidence type="ECO:0000313" key="6">
    <source>
        <dbReference type="Proteomes" id="UP000658127"/>
    </source>
</evidence>
<comment type="similarity">
    <text evidence="1 3">Belongs to the Nudix hydrolase family.</text>
</comment>
<dbReference type="PROSITE" id="PS51462">
    <property type="entry name" value="NUDIX"/>
    <property type="match status" value="1"/>
</dbReference>
<dbReference type="InterPro" id="IPR015797">
    <property type="entry name" value="NUDIX_hydrolase-like_dom_sf"/>
</dbReference>
<evidence type="ECO:0000256" key="2">
    <source>
        <dbReference type="ARBA" id="ARBA00022801"/>
    </source>
</evidence>
<dbReference type="Gene3D" id="3.90.79.10">
    <property type="entry name" value="Nucleoside Triphosphate Pyrophosphohydrolase"/>
    <property type="match status" value="1"/>
</dbReference>
<dbReference type="PROSITE" id="PS00893">
    <property type="entry name" value="NUDIX_BOX"/>
    <property type="match status" value="1"/>
</dbReference>
<proteinExistence type="inferred from homology"/>
<dbReference type="EMBL" id="BMNE01000017">
    <property type="protein sequence ID" value="GGO00843.1"/>
    <property type="molecule type" value="Genomic_DNA"/>
</dbReference>
<evidence type="ECO:0000256" key="3">
    <source>
        <dbReference type="RuleBase" id="RU003476"/>
    </source>
</evidence>
<keyword evidence="2 3" id="KW-0378">Hydrolase</keyword>